<feature type="transmembrane region" description="Helical" evidence="1">
    <location>
        <begin position="526"/>
        <end position="547"/>
    </location>
</feature>
<feature type="transmembrane region" description="Helical" evidence="1">
    <location>
        <begin position="86"/>
        <end position="105"/>
    </location>
</feature>
<feature type="transmembrane region" description="Helical" evidence="1">
    <location>
        <begin position="139"/>
        <end position="161"/>
    </location>
</feature>
<dbReference type="EMBL" id="WHNZ01000017">
    <property type="protein sequence ID" value="NOV00369.1"/>
    <property type="molecule type" value="Genomic_DNA"/>
</dbReference>
<evidence type="ECO:0000256" key="1">
    <source>
        <dbReference type="SAM" id="Phobius"/>
    </source>
</evidence>
<evidence type="ECO:0008006" key="4">
    <source>
        <dbReference type="Google" id="ProtNLM"/>
    </source>
</evidence>
<feature type="transmembrane region" description="Helical" evidence="1">
    <location>
        <begin position="473"/>
        <end position="494"/>
    </location>
</feature>
<gene>
    <name evidence="2" type="ORF">GC097_10115</name>
</gene>
<feature type="transmembrane region" description="Helical" evidence="1">
    <location>
        <begin position="447"/>
        <end position="467"/>
    </location>
</feature>
<keyword evidence="1" id="KW-1133">Transmembrane helix</keyword>
<keyword evidence="1" id="KW-0472">Membrane</keyword>
<feature type="transmembrane region" description="Helical" evidence="1">
    <location>
        <begin position="389"/>
        <end position="410"/>
    </location>
</feature>
<feature type="transmembrane region" description="Helical" evidence="1">
    <location>
        <begin position="362"/>
        <end position="382"/>
    </location>
</feature>
<organism evidence="2 3">
    <name type="scientific">Paenibacillus planticolens</name>
    <dbReference type="NCBI Taxonomy" id="2654976"/>
    <lineage>
        <taxon>Bacteria</taxon>
        <taxon>Bacillati</taxon>
        <taxon>Bacillota</taxon>
        <taxon>Bacilli</taxon>
        <taxon>Bacillales</taxon>
        <taxon>Paenibacillaceae</taxon>
        <taxon>Paenibacillus</taxon>
    </lineage>
</organism>
<sequence>MFVHWIKWKIYIRWKNEWKKLTPTYMFIFLVDVLKMMVFFSLSLFILDILIYPPEEASKMLNDYAGGMAKELLQQALYLEADTKLAYIWTLLFIQLTIMSIISGVEASKWEMSHKDDLILHNLACSERQRKLLLYTEQIVWRFKQLIAGFMPILLALLFLVSSSFSHFFVLLFIIFLTYFVQSQFVSNLHNLITFIKMRKSEYTKFIIFQSFVFKLFLAGLGYLFGTTFIPWVNAFPLIGKQVDLQAFENWQLDGQQLFLQQVSGFFQFFLHDYWPHTLLARTAVDSAHSLGCIFYIFIVTVLTSLLAMCNAKTNKERQMKDNPVFEKFFLAIGKYSGISDSLIATRIKLMCRSQQLLQRPAVLLGGAINWSVVGVCAALLSHTDSVKVFYLVLTLCIYMLTYFLSTLLFDDLSSQFSFDSDGRQLSLFIFAGFPLWYVFTQKIRIFLIASVPMFILTQLVIVSSLTLVSWKIIILILIVTIINYIAFAFVNYIPSITRPHFDFMHIEQLDDYTDKGMIKAILRTTLLGFLIPIMLLPLAFYMANYVDEDSFVFLQLICVPIFTIATVWLGAWLIKRKTNRLFTIEELNL</sequence>
<feature type="transmembrane region" description="Helical" evidence="1">
    <location>
        <begin position="329"/>
        <end position="350"/>
    </location>
</feature>
<feature type="transmembrane region" description="Helical" evidence="1">
    <location>
        <begin position="553"/>
        <end position="575"/>
    </location>
</feature>
<feature type="transmembrane region" description="Helical" evidence="1">
    <location>
        <begin position="25"/>
        <end position="52"/>
    </location>
</feature>
<keyword evidence="3" id="KW-1185">Reference proteome</keyword>
<dbReference type="Proteomes" id="UP000618579">
    <property type="component" value="Unassembled WGS sequence"/>
</dbReference>
<name>A0ABX1ZJU7_9BACL</name>
<feature type="transmembrane region" description="Helical" evidence="1">
    <location>
        <begin position="167"/>
        <end position="186"/>
    </location>
</feature>
<evidence type="ECO:0000313" key="3">
    <source>
        <dbReference type="Proteomes" id="UP000618579"/>
    </source>
</evidence>
<comment type="caution">
    <text evidence="2">The sequence shown here is derived from an EMBL/GenBank/DDBJ whole genome shotgun (WGS) entry which is preliminary data.</text>
</comment>
<feature type="transmembrane region" description="Helical" evidence="1">
    <location>
        <begin position="288"/>
        <end position="308"/>
    </location>
</feature>
<evidence type="ECO:0000313" key="2">
    <source>
        <dbReference type="EMBL" id="NOV00369.1"/>
    </source>
</evidence>
<feature type="transmembrane region" description="Helical" evidence="1">
    <location>
        <begin position="206"/>
        <end position="226"/>
    </location>
</feature>
<proteinExistence type="predicted"/>
<protein>
    <recommendedName>
        <fullName evidence="4">ABC-2 type transport system permease protein</fullName>
    </recommendedName>
</protein>
<accession>A0ABX1ZJU7</accession>
<reference evidence="2 3" key="1">
    <citation type="submission" date="2019-10" db="EMBL/GenBank/DDBJ databases">
        <title>Description of Paenibacillus pedi sp. nov.</title>
        <authorList>
            <person name="Carlier A."/>
            <person name="Qi S."/>
        </authorList>
    </citation>
    <scope>NUCLEOTIDE SEQUENCE [LARGE SCALE GENOMIC DNA]</scope>
    <source>
        <strain evidence="2 3">LMG 31457</strain>
    </source>
</reference>
<feature type="transmembrane region" description="Helical" evidence="1">
    <location>
        <begin position="422"/>
        <end position="440"/>
    </location>
</feature>
<dbReference type="RefSeq" id="WP_171683215.1">
    <property type="nucleotide sequence ID" value="NZ_WHNZ01000017.1"/>
</dbReference>
<keyword evidence="1" id="KW-0812">Transmembrane</keyword>